<dbReference type="InterPro" id="IPR001128">
    <property type="entry name" value="Cyt_P450"/>
</dbReference>
<dbReference type="Gene3D" id="1.10.630.10">
    <property type="entry name" value="Cytochrome P450"/>
    <property type="match status" value="1"/>
</dbReference>
<keyword evidence="6" id="KW-0349">Heme</keyword>
<dbReference type="AlphaFoldDB" id="A0AA88R2F6"/>
<dbReference type="Pfam" id="PF00067">
    <property type="entry name" value="p450"/>
    <property type="match status" value="1"/>
</dbReference>
<keyword evidence="7" id="KW-1133">Transmembrane helix</keyword>
<evidence type="ECO:0000256" key="4">
    <source>
        <dbReference type="ARBA" id="ARBA00023002"/>
    </source>
</evidence>
<protein>
    <recommendedName>
        <fullName evidence="10">Cytochrome P450 704C1</fullName>
    </recommendedName>
</protein>
<keyword evidence="7" id="KW-0472">Membrane</keyword>
<name>A0AA88R2F6_9ASTE</name>
<evidence type="ECO:0000256" key="1">
    <source>
        <dbReference type="ARBA" id="ARBA00001971"/>
    </source>
</evidence>
<evidence type="ECO:0000313" key="8">
    <source>
        <dbReference type="EMBL" id="KAK2980932.1"/>
    </source>
</evidence>
<proteinExistence type="inferred from homology"/>
<feature type="transmembrane region" description="Helical" evidence="7">
    <location>
        <begin position="6"/>
        <end position="39"/>
    </location>
</feature>
<organism evidence="8 9">
    <name type="scientific">Escallonia rubra</name>
    <dbReference type="NCBI Taxonomy" id="112253"/>
    <lineage>
        <taxon>Eukaryota</taxon>
        <taxon>Viridiplantae</taxon>
        <taxon>Streptophyta</taxon>
        <taxon>Embryophyta</taxon>
        <taxon>Tracheophyta</taxon>
        <taxon>Spermatophyta</taxon>
        <taxon>Magnoliopsida</taxon>
        <taxon>eudicotyledons</taxon>
        <taxon>Gunneridae</taxon>
        <taxon>Pentapetalae</taxon>
        <taxon>asterids</taxon>
        <taxon>campanulids</taxon>
        <taxon>Escalloniales</taxon>
        <taxon>Escalloniaceae</taxon>
        <taxon>Escallonia</taxon>
    </lineage>
</organism>
<dbReference type="EMBL" id="JAVXUO010001575">
    <property type="protein sequence ID" value="KAK2980932.1"/>
    <property type="molecule type" value="Genomic_DNA"/>
</dbReference>
<comment type="cofactor">
    <cofactor evidence="1 6">
        <name>heme</name>
        <dbReference type="ChEBI" id="CHEBI:30413"/>
    </cofactor>
</comment>
<dbReference type="PRINTS" id="PR00385">
    <property type="entry name" value="P450"/>
</dbReference>
<keyword evidence="3 6" id="KW-0479">Metal-binding</keyword>
<evidence type="ECO:0000256" key="3">
    <source>
        <dbReference type="ARBA" id="ARBA00022723"/>
    </source>
</evidence>
<gene>
    <name evidence="8" type="ORF">RJ640_022911</name>
</gene>
<evidence type="ECO:0000313" key="9">
    <source>
        <dbReference type="Proteomes" id="UP001187471"/>
    </source>
</evidence>
<dbReference type="SUPFAM" id="SSF48264">
    <property type="entry name" value="Cytochrome P450"/>
    <property type="match status" value="1"/>
</dbReference>
<evidence type="ECO:0000256" key="2">
    <source>
        <dbReference type="ARBA" id="ARBA00010617"/>
    </source>
</evidence>
<dbReference type="Proteomes" id="UP001187471">
    <property type="component" value="Unassembled WGS sequence"/>
</dbReference>
<dbReference type="GO" id="GO:0005506">
    <property type="term" value="F:iron ion binding"/>
    <property type="evidence" value="ECO:0007669"/>
    <property type="project" value="InterPro"/>
</dbReference>
<evidence type="ECO:0000256" key="7">
    <source>
        <dbReference type="SAM" id="Phobius"/>
    </source>
</evidence>
<evidence type="ECO:0000256" key="5">
    <source>
        <dbReference type="ARBA" id="ARBA00023004"/>
    </source>
</evidence>
<feature type="binding site" description="axial binding residue" evidence="6">
    <location>
        <position position="464"/>
    </location>
    <ligand>
        <name>heme</name>
        <dbReference type="ChEBI" id="CHEBI:30413"/>
    </ligand>
    <ligandPart>
        <name>Fe</name>
        <dbReference type="ChEBI" id="CHEBI:18248"/>
    </ligandPart>
</feature>
<dbReference type="InterPro" id="IPR002401">
    <property type="entry name" value="Cyt_P450_E_grp-I"/>
</dbReference>
<keyword evidence="7" id="KW-0812">Transmembrane</keyword>
<dbReference type="GO" id="GO:0004497">
    <property type="term" value="F:monooxygenase activity"/>
    <property type="evidence" value="ECO:0007669"/>
    <property type="project" value="InterPro"/>
</dbReference>
<evidence type="ECO:0008006" key="10">
    <source>
        <dbReference type="Google" id="ProtNLM"/>
    </source>
</evidence>
<dbReference type="GO" id="GO:0020037">
    <property type="term" value="F:heme binding"/>
    <property type="evidence" value="ECO:0007669"/>
    <property type="project" value="InterPro"/>
</dbReference>
<keyword evidence="4" id="KW-0560">Oxidoreductase</keyword>
<reference evidence="8" key="1">
    <citation type="submission" date="2022-12" db="EMBL/GenBank/DDBJ databases">
        <title>Draft genome assemblies for two species of Escallonia (Escalloniales).</title>
        <authorList>
            <person name="Chanderbali A."/>
            <person name="Dervinis C."/>
            <person name="Anghel I."/>
            <person name="Soltis D."/>
            <person name="Soltis P."/>
            <person name="Zapata F."/>
        </authorList>
    </citation>
    <scope>NUCLEOTIDE SEQUENCE</scope>
    <source>
        <strain evidence="8">UCBG92.1500</strain>
        <tissue evidence="8">Leaf</tissue>
    </source>
</reference>
<keyword evidence="5 6" id="KW-0408">Iron</keyword>
<comment type="caution">
    <text evidence="8">The sequence shown here is derived from an EMBL/GenBank/DDBJ whole genome shotgun (WGS) entry which is preliminary data.</text>
</comment>
<keyword evidence="9" id="KW-1185">Reference proteome</keyword>
<feature type="non-terminal residue" evidence="8">
    <location>
        <position position="1"/>
    </location>
</feature>
<sequence length="518" mass="59430">FSVVFLLMGLFFATSLLFAVIGVSILFVFILVVILLLSYIRDQVSKDHRPPVAGLMLNQLIHFNTLFDYHTSLARKNSTFRFIVTPSNSEVYTADPVNVEHMLKTNFPNYGKGVYHGDIMRDLFGDGIFAVDGDKWRHQRKLASHEFSTKVLRDFSTAVFRTNAAKLSQKVSVAAGAKQTMDLQDLLMKTTLDSIFKVGFGFELDTLSGSDESSSRFMKAFDDSNAMVYWRYVDPLWRIKRSLNIGLEAALKQNIRVIDNFIYNLIRRKREQMEKGQLERGKEDILSRFLVESKKDPENMTDQYLRDITLSFIIAGKDTSANTLTWFFYMLCRHPLVQEKVAQEVIEATEADKNLSADEFVLKLTETALDSMHYLHAAVTETLRLHPAVPLDGKMSEEDDTLPDGFKIKKGDGISYIPYAMGRMTYIWGEDAQDFRPERWLDSGVFRAESPFKFTAFQAGPRICLGKEFAYRQMKILAAVLLFFFKFKLVDKSKEASYRTMFTLHIDKGLHLYAFPRP</sequence>
<dbReference type="CDD" id="cd11064">
    <property type="entry name" value="CYP86A"/>
    <property type="match status" value="1"/>
</dbReference>
<dbReference type="PRINTS" id="PR00463">
    <property type="entry name" value="EP450I"/>
</dbReference>
<dbReference type="PANTHER" id="PTHR24296">
    <property type="entry name" value="CYTOCHROME P450"/>
    <property type="match status" value="1"/>
</dbReference>
<evidence type="ECO:0000256" key="6">
    <source>
        <dbReference type="PIRSR" id="PIRSR602401-1"/>
    </source>
</evidence>
<dbReference type="InterPro" id="IPR036396">
    <property type="entry name" value="Cyt_P450_sf"/>
</dbReference>
<accession>A0AA88R2F6</accession>
<dbReference type="GO" id="GO:0016705">
    <property type="term" value="F:oxidoreductase activity, acting on paired donors, with incorporation or reduction of molecular oxygen"/>
    <property type="evidence" value="ECO:0007669"/>
    <property type="project" value="InterPro"/>
</dbReference>
<comment type="similarity">
    <text evidence="2">Belongs to the cytochrome P450 family.</text>
</comment>